<dbReference type="AlphaFoldDB" id="A0A3S4UY87"/>
<sequence length="82" mass="8756">MVGDRDSTLAYAANYSFTESGPRTLSLGVITGLTTPEPSLSDAEIRETTIALFTYLVETVEEHYPTTAQPTPPSTTASAQES</sequence>
<dbReference type="EMBL" id="LR134350">
    <property type="protein sequence ID" value="VEG28942.1"/>
    <property type="molecule type" value="Genomic_DNA"/>
</dbReference>
<organism evidence="2 3">
    <name type="scientific">Actinomyces howellii</name>
    <dbReference type="NCBI Taxonomy" id="52771"/>
    <lineage>
        <taxon>Bacteria</taxon>
        <taxon>Bacillati</taxon>
        <taxon>Actinomycetota</taxon>
        <taxon>Actinomycetes</taxon>
        <taxon>Actinomycetales</taxon>
        <taxon>Actinomycetaceae</taxon>
        <taxon>Actinomyces</taxon>
    </lineage>
</organism>
<evidence type="ECO:0000256" key="1">
    <source>
        <dbReference type="SAM" id="MobiDB-lite"/>
    </source>
</evidence>
<gene>
    <name evidence="2" type="ORF">NCTC11636_01799</name>
</gene>
<evidence type="ECO:0000313" key="2">
    <source>
        <dbReference type="EMBL" id="VEG28942.1"/>
    </source>
</evidence>
<keyword evidence="3" id="KW-1185">Reference proteome</keyword>
<evidence type="ECO:0000313" key="3">
    <source>
        <dbReference type="Proteomes" id="UP000266895"/>
    </source>
</evidence>
<feature type="compositionally biased region" description="Low complexity" evidence="1">
    <location>
        <begin position="65"/>
        <end position="82"/>
    </location>
</feature>
<feature type="region of interest" description="Disordered" evidence="1">
    <location>
        <begin position="63"/>
        <end position="82"/>
    </location>
</feature>
<proteinExistence type="predicted"/>
<dbReference type="Proteomes" id="UP000266895">
    <property type="component" value="Chromosome"/>
</dbReference>
<dbReference type="KEGG" id="ahw:NCTC11636_01799"/>
<reference evidence="2 3" key="1">
    <citation type="submission" date="2018-12" db="EMBL/GenBank/DDBJ databases">
        <authorList>
            <consortium name="Pathogen Informatics"/>
        </authorList>
    </citation>
    <scope>NUCLEOTIDE SEQUENCE [LARGE SCALE GENOMIC DNA]</scope>
    <source>
        <strain evidence="2 3">NCTC11636</strain>
    </source>
</reference>
<accession>A0A3S4UY87</accession>
<name>A0A3S4UY87_9ACTO</name>
<protein>
    <submittedName>
        <fullName evidence="2">Uncharacterized protein</fullName>
    </submittedName>
</protein>